<keyword evidence="4" id="KW-1185">Reference proteome</keyword>
<evidence type="ECO:0000256" key="1">
    <source>
        <dbReference type="SAM" id="MobiDB-lite"/>
    </source>
</evidence>
<comment type="caution">
    <text evidence="3">The sequence shown here is derived from an EMBL/GenBank/DDBJ whole genome shotgun (WGS) entry which is preliminary data.</text>
</comment>
<keyword evidence="2" id="KW-0472">Membrane</keyword>
<feature type="region of interest" description="Disordered" evidence="1">
    <location>
        <begin position="1"/>
        <end position="42"/>
    </location>
</feature>
<keyword evidence="2" id="KW-0812">Transmembrane</keyword>
<dbReference type="Proteomes" id="UP001500051">
    <property type="component" value="Unassembled WGS sequence"/>
</dbReference>
<gene>
    <name evidence="3" type="ORF">GCM10022204_08350</name>
</gene>
<organism evidence="3 4">
    <name type="scientific">Microlunatus aurantiacus</name>
    <dbReference type="NCBI Taxonomy" id="446786"/>
    <lineage>
        <taxon>Bacteria</taxon>
        <taxon>Bacillati</taxon>
        <taxon>Actinomycetota</taxon>
        <taxon>Actinomycetes</taxon>
        <taxon>Propionibacteriales</taxon>
        <taxon>Propionibacteriaceae</taxon>
        <taxon>Microlunatus</taxon>
    </lineage>
</organism>
<feature type="compositionally biased region" description="Basic and acidic residues" evidence="1">
    <location>
        <begin position="1"/>
        <end position="15"/>
    </location>
</feature>
<dbReference type="RefSeq" id="WP_344811014.1">
    <property type="nucleotide sequence ID" value="NZ_BAAAYX010000002.1"/>
</dbReference>
<proteinExistence type="predicted"/>
<evidence type="ECO:0000313" key="4">
    <source>
        <dbReference type="Proteomes" id="UP001500051"/>
    </source>
</evidence>
<accession>A0ABP7CWE6</accession>
<evidence type="ECO:0000256" key="2">
    <source>
        <dbReference type="SAM" id="Phobius"/>
    </source>
</evidence>
<evidence type="ECO:0008006" key="5">
    <source>
        <dbReference type="Google" id="ProtNLM"/>
    </source>
</evidence>
<reference evidence="4" key="1">
    <citation type="journal article" date="2019" name="Int. J. Syst. Evol. Microbiol.">
        <title>The Global Catalogue of Microorganisms (GCM) 10K type strain sequencing project: providing services to taxonomists for standard genome sequencing and annotation.</title>
        <authorList>
            <consortium name="The Broad Institute Genomics Platform"/>
            <consortium name="The Broad Institute Genome Sequencing Center for Infectious Disease"/>
            <person name="Wu L."/>
            <person name="Ma J."/>
        </authorList>
    </citation>
    <scope>NUCLEOTIDE SEQUENCE [LARGE SCALE GENOMIC DNA]</scope>
    <source>
        <strain evidence="4">JCM 16548</strain>
    </source>
</reference>
<keyword evidence="2" id="KW-1133">Transmembrane helix</keyword>
<feature type="transmembrane region" description="Helical" evidence="2">
    <location>
        <begin position="56"/>
        <end position="74"/>
    </location>
</feature>
<name>A0ABP7CWE6_9ACTN</name>
<dbReference type="EMBL" id="BAAAYX010000002">
    <property type="protein sequence ID" value="GAA3694915.1"/>
    <property type="molecule type" value="Genomic_DNA"/>
</dbReference>
<dbReference type="Pfam" id="PF20444">
    <property type="entry name" value="DUF6703"/>
    <property type="match status" value="1"/>
</dbReference>
<dbReference type="InterPro" id="IPR046549">
    <property type="entry name" value="DUF6703"/>
</dbReference>
<evidence type="ECO:0000313" key="3">
    <source>
        <dbReference type="EMBL" id="GAA3694915.1"/>
    </source>
</evidence>
<protein>
    <recommendedName>
        <fullName evidence="5">AI-2E family transporter</fullName>
    </recommendedName>
</protein>
<feature type="transmembrane region" description="Helical" evidence="2">
    <location>
        <begin position="80"/>
        <end position="98"/>
    </location>
</feature>
<sequence length="122" mass="13241">MADQRRKPDRDDRRSPHAGRSPKAGAVPPPPSTGNRKQVEDTSRPLLVRLSSMPRLVVPFGTLVLVALGLFAPLPIALPALALVFFFFAWIAYLSWPVVPTGGKVLRGVMLGLVLAMAVSRF</sequence>